<dbReference type="EMBL" id="LR722029">
    <property type="protein sequence ID" value="VVW86844.1"/>
    <property type="molecule type" value="Genomic_DNA"/>
</dbReference>
<name>A0A5K1HNT1_9MAGN</name>
<proteinExistence type="inferred from homology"/>
<evidence type="ECO:0000256" key="6">
    <source>
        <dbReference type="ARBA" id="ARBA00023242"/>
    </source>
</evidence>
<dbReference type="PANTHER" id="PTHR12040">
    <property type="entry name" value="ANTI-SILENCING PROTEIN 1"/>
    <property type="match status" value="1"/>
</dbReference>
<comment type="subcellular location">
    <subcellularLocation>
        <location evidence="1">Nucleus</location>
    </subcellularLocation>
</comment>
<evidence type="ECO:0000256" key="3">
    <source>
        <dbReference type="ARBA" id="ARBA00023015"/>
    </source>
</evidence>
<comment type="similarity">
    <text evidence="2">Belongs to the ASF1 family.</text>
</comment>
<evidence type="ECO:0000313" key="7">
    <source>
        <dbReference type="EMBL" id="VVW86844.1"/>
    </source>
</evidence>
<accession>A0A5K1HNT1</accession>
<dbReference type="InterPro" id="IPR006818">
    <property type="entry name" value="ASF1-like"/>
</dbReference>
<dbReference type="GO" id="GO:0006335">
    <property type="term" value="P:DNA replication-dependent chromatin assembly"/>
    <property type="evidence" value="ECO:0007669"/>
    <property type="project" value="TreeGrafter"/>
</dbReference>
<keyword evidence="3" id="KW-0805">Transcription regulation</keyword>
<sequence length="75" mass="8264">MSKIQIDNITIVNPKAAPCDLIRIAVTFTALAPLPTALNWKITYVGSAFSEEYDQVLEEFEIGPIKEASTMSFTV</sequence>
<evidence type="ECO:0000256" key="4">
    <source>
        <dbReference type="ARBA" id="ARBA00023163"/>
    </source>
</evidence>
<dbReference type="GO" id="GO:0042393">
    <property type="term" value="F:histone binding"/>
    <property type="evidence" value="ECO:0007669"/>
    <property type="project" value="TreeGrafter"/>
</dbReference>
<dbReference type="InterPro" id="IPR036747">
    <property type="entry name" value="ASF1-like_sf"/>
</dbReference>
<evidence type="ECO:0000256" key="5">
    <source>
        <dbReference type="ARBA" id="ARBA00023186"/>
    </source>
</evidence>
<dbReference type="Pfam" id="PF04729">
    <property type="entry name" value="ASF1_hist_chap"/>
    <property type="match status" value="1"/>
</dbReference>
<keyword evidence="4" id="KW-0804">Transcription</keyword>
<organism evidence="7">
    <name type="scientific">Nymphaea colorata</name>
    <name type="common">pocket water lily</name>
    <dbReference type="NCBI Taxonomy" id="210225"/>
    <lineage>
        <taxon>Eukaryota</taxon>
        <taxon>Viridiplantae</taxon>
        <taxon>Streptophyta</taxon>
        <taxon>Embryophyta</taxon>
        <taxon>Tracheophyta</taxon>
        <taxon>Spermatophyta</taxon>
        <taxon>Magnoliopsida</taxon>
        <taxon>Nymphaeales</taxon>
        <taxon>Nymphaeaceae</taxon>
        <taxon>Nymphaea</taxon>
    </lineage>
</organism>
<evidence type="ECO:0000256" key="2">
    <source>
        <dbReference type="ARBA" id="ARBA00006051"/>
    </source>
</evidence>
<dbReference type="GO" id="GO:0000785">
    <property type="term" value="C:chromatin"/>
    <property type="evidence" value="ECO:0007669"/>
    <property type="project" value="TreeGrafter"/>
</dbReference>
<dbReference type="AlphaFoldDB" id="A0A5K1HNT1"/>
<gene>
    <name evidence="7" type="ORF">NYM_LOCUS29621</name>
</gene>
<keyword evidence="6" id="KW-0539">Nucleus</keyword>
<dbReference type="GO" id="GO:0005634">
    <property type="term" value="C:nucleus"/>
    <property type="evidence" value="ECO:0007669"/>
    <property type="project" value="UniProtKB-SubCell"/>
</dbReference>
<keyword evidence="5" id="KW-0143">Chaperone</keyword>
<dbReference type="SUPFAM" id="SSF101546">
    <property type="entry name" value="ASF1-like"/>
    <property type="match status" value="1"/>
</dbReference>
<reference evidence="7" key="1">
    <citation type="submission" date="2019-09" db="EMBL/GenBank/DDBJ databases">
        <authorList>
            <person name="Zhang L."/>
        </authorList>
    </citation>
    <scope>NUCLEOTIDE SEQUENCE</scope>
</reference>
<evidence type="ECO:0000256" key="1">
    <source>
        <dbReference type="ARBA" id="ARBA00004123"/>
    </source>
</evidence>
<dbReference type="Gene3D" id="2.60.40.1490">
    <property type="entry name" value="Histone chaperone ASF1-like"/>
    <property type="match status" value="1"/>
</dbReference>
<protein>
    <submittedName>
        <fullName evidence="7">Uncharacterized protein</fullName>
    </submittedName>
</protein>
<dbReference type="PANTHER" id="PTHR12040:SF0">
    <property type="entry name" value="HISTONE CHAPERONE ASF1"/>
    <property type="match status" value="1"/>
</dbReference>